<dbReference type="InterPro" id="IPR049232">
    <property type="entry name" value="DUF6829"/>
</dbReference>
<sequence>MPPGALEEHDLWSTIRDGRFYTIPEDQLVRQIYQAFKPETERLKGAYAVERNTPPRIELNGESIPRTPSQILFDEDFDEVNRTYLGILVLRWLMNGDYARFTRGQLPEVRLTESSFNWLRDYFKENLRTPTDLLTLVLSMVVNDLGKDPSLVHDHFKQGNISLHGSNHDTILLEAARAGLVRCLDYLDESQRAKVMLGLELGSELNAGQLAQAENVPVNLSGLLIMQGQESAFHLKFMEQMLDVAGAAGHVFADGSKNLIEPVFQAFKTVLDVSLCIIRRECTLREGYDRVLSRRASLLEDEGFRPLSVTDPEERALLRLLTMGRAATLEQAKLFDNAFSDLKQYYKTLLIEGLNIDAIKDTETAVIPYYMPAMIAETLRSTRGSGREKEALSALMRYLARVLHWRPEDDDTGLSSLKEGKAATWPQRLQLHIPPAPKEGRVFERNMTKARDTISSPQFKLNPSILDDLPPPEAYLQRRRTSQSV</sequence>
<protein>
    <submittedName>
        <fullName evidence="2">Uncharacterized protein</fullName>
    </submittedName>
</protein>
<dbReference type="Pfam" id="PF20717">
    <property type="entry name" value="DUF6829"/>
    <property type="match status" value="1"/>
</dbReference>
<evidence type="ECO:0000313" key="2">
    <source>
        <dbReference type="EMBL" id="KAK5099608.1"/>
    </source>
</evidence>
<comment type="caution">
    <text evidence="2">The sequence shown here is derived from an EMBL/GenBank/DDBJ whole genome shotgun (WGS) entry which is preliminary data.</text>
</comment>
<gene>
    <name evidence="2" type="ORF">LTR24_001267</name>
</gene>
<reference evidence="2 3" key="1">
    <citation type="submission" date="2023-08" db="EMBL/GenBank/DDBJ databases">
        <title>Black Yeasts Isolated from many extreme environments.</title>
        <authorList>
            <person name="Coleine C."/>
            <person name="Stajich J.E."/>
            <person name="Selbmann L."/>
        </authorList>
    </citation>
    <scope>NUCLEOTIDE SEQUENCE [LARGE SCALE GENOMIC DNA]</scope>
    <source>
        <strain evidence="2 3">CCFEE 5885</strain>
    </source>
</reference>
<feature type="region of interest" description="Disordered" evidence="1">
    <location>
        <begin position="452"/>
        <end position="485"/>
    </location>
</feature>
<name>A0ABR0KLB5_9EURO</name>
<dbReference type="Proteomes" id="UP001345013">
    <property type="component" value="Unassembled WGS sequence"/>
</dbReference>
<organism evidence="2 3">
    <name type="scientific">Lithohypha guttulata</name>
    <dbReference type="NCBI Taxonomy" id="1690604"/>
    <lineage>
        <taxon>Eukaryota</taxon>
        <taxon>Fungi</taxon>
        <taxon>Dikarya</taxon>
        <taxon>Ascomycota</taxon>
        <taxon>Pezizomycotina</taxon>
        <taxon>Eurotiomycetes</taxon>
        <taxon>Chaetothyriomycetidae</taxon>
        <taxon>Chaetothyriales</taxon>
        <taxon>Trichomeriaceae</taxon>
        <taxon>Lithohypha</taxon>
    </lineage>
</organism>
<evidence type="ECO:0000256" key="1">
    <source>
        <dbReference type="SAM" id="MobiDB-lite"/>
    </source>
</evidence>
<keyword evidence="3" id="KW-1185">Reference proteome</keyword>
<evidence type="ECO:0000313" key="3">
    <source>
        <dbReference type="Proteomes" id="UP001345013"/>
    </source>
</evidence>
<accession>A0ABR0KLB5</accession>
<proteinExistence type="predicted"/>
<dbReference type="EMBL" id="JAVRRG010000009">
    <property type="protein sequence ID" value="KAK5099608.1"/>
    <property type="molecule type" value="Genomic_DNA"/>
</dbReference>